<dbReference type="SUPFAM" id="SSF55174">
    <property type="entry name" value="Alpha-L RNA-binding motif"/>
    <property type="match status" value="1"/>
</dbReference>
<accession>A0A1M6Q5E9</accession>
<dbReference type="RefSeq" id="WP_072873784.1">
    <property type="nucleotide sequence ID" value="NZ_FRAF01000009.1"/>
</dbReference>
<dbReference type="InterPro" id="IPR012677">
    <property type="entry name" value="Nucleotide-bd_a/b_plait_sf"/>
</dbReference>
<reference evidence="4" key="1">
    <citation type="submission" date="2016-11" db="EMBL/GenBank/DDBJ databases">
        <authorList>
            <person name="Varghese N."/>
            <person name="Submissions S."/>
        </authorList>
    </citation>
    <scope>NUCLEOTIDE SEQUENCE [LARGE SCALE GENOMIC DNA]</scope>
    <source>
        <strain evidence="4">USBA-503</strain>
    </source>
</reference>
<keyword evidence="4" id="KW-1185">Reference proteome</keyword>
<feature type="domain" description="RNA-binding S4" evidence="2">
    <location>
        <begin position="185"/>
        <end position="242"/>
    </location>
</feature>
<evidence type="ECO:0000313" key="3">
    <source>
        <dbReference type="EMBL" id="SHK15494.1"/>
    </source>
</evidence>
<dbReference type="Gene3D" id="3.10.290.10">
    <property type="entry name" value="RNA-binding S4 domain"/>
    <property type="match status" value="1"/>
</dbReference>
<organism evidence="3 4">
    <name type="scientific">Alicyclobacillus tolerans</name>
    <dbReference type="NCBI Taxonomy" id="90970"/>
    <lineage>
        <taxon>Bacteria</taxon>
        <taxon>Bacillati</taxon>
        <taxon>Bacillota</taxon>
        <taxon>Bacilli</taxon>
        <taxon>Bacillales</taxon>
        <taxon>Alicyclobacillaceae</taxon>
        <taxon>Alicyclobacillus</taxon>
    </lineage>
</organism>
<dbReference type="OrthoDB" id="9812787at2"/>
<dbReference type="InterPro" id="IPR036986">
    <property type="entry name" value="S4_RNA-bd_sf"/>
</dbReference>
<dbReference type="STRING" id="1830138.SAMN05443507_10960"/>
<dbReference type="Gene3D" id="3.30.70.330">
    <property type="match status" value="1"/>
</dbReference>
<dbReference type="SMART" id="SM00363">
    <property type="entry name" value="S4"/>
    <property type="match status" value="1"/>
</dbReference>
<dbReference type="CDD" id="cd00165">
    <property type="entry name" value="S4"/>
    <property type="match status" value="1"/>
</dbReference>
<gene>
    <name evidence="3" type="ORF">SAMN05443507_10960</name>
</gene>
<dbReference type="Proteomes" id="UP000184016">
    <property type="component" value="Unassembled WGS sequence"/>
</dbReference>
<evidence type="ECO:0000259" key="2">
    <source>
        <dbReference type="SMART" id="SM00363"/>
    </source>
</evidence>
<dbReference type="PROSITE" id="PS50889">
    <property type="entry name" value="S4"/>
    <property type="match status" value="1"/>
</dbReference>
<proteinExistence type="predicted"/>
<dbReference type="InterPro" id="IPR002942">
    <property type="entry name" value="S4_RNA-bd"/>
</dbReference>
<evidence type="ECO:0000313" key="4">
    <source>
        <dbReference type="Proteomes" id="UP000184016"/>
    </source>
</evidence>
<dbReference type="InterPro" id="IPR040591">
    <property type="entry name" value="RqcP2_RBD"/>
</dbReference>
<keyword evidence="1" id="KW-0694">RNA-binding</keyword>
<dbReference type="AlphaFoldDB" id="A0A1M6Q5E9"/>
<dbReference type="Gene3D" id="3.30.1370.160">
    <property type="match status" value="1"/>
</dbReference>
<sequence>MTEGKVDTEWARPSERPFVRQAEEWVSRSLNRRMMWLTDFLSPREQFLLQSVVNRQAAWVEFSGGFPDAERQRACIMPENWYPTEEDFSLRWLTIRPISPQERLTHRSVLGSLLGLGIERKVLGDVVSLKDHTGYAAVLTSSMAEYAYQHLHKVGPQNVDVMLLYQTPLIERDSYEWKSISVNSCRIDAVVSEVCHWSRNKTKEAILSQQIFVNSLVAYKPEELLEAGDRVSVRGFGRIQIGEVTGKSKSNRLWLSVATLRDKA</sequence>
<evidence type="ECO:0000256" key="1">
    <source>
        <dbReference type="PROSITE-ProRule" id="PRU00182"/>
    </source>
</evidence>
<name>A0A1M6Q5E9_9BACL</name>
<dbReference type="GO" id="GO:0003723">
    <property type="term" value="F:RNA binding"/>
    <property type="evidence" value="ECO:0007669"/>
    <property type="project" value="UniProtKB-KW"/>
</dbReference>
<dbReference type="Pfam" id="PF17774">
    <property type="entry name" value="YlmH_RBD"/>
    <property type="match status" value="1"/>
</dbReference>
<dbReference type="EMBL" id="FRAF01000009">
    <property type="protein sequence ID" value="SHK15494.1"/>
    <property type="molecule type" value="Genomic_DNA"/>
</dbReference>
<protein>
    <submittedName>
        <fullName evidence="3">RNA-binding protein YlmH, contains S4-like domain</fullName>
    </submittedName>
</protein>